<dbReference type="Proteomes" id="UP000789901">
    <property type="component" value="Unassembled WGS sequence"/>
</dbReference>
<dbReference type="EMBL" id="CAJVQB010022441">
    <property type="protein sequence ID" value="CAG8799607.1"/>
    <property type="molecule type" value="Genomic_DNA"/>
</dbReference>
<protein>
    <submittedName>
        <fullName evidence="1">32027_t:CDS:1</fullName>
    </submittedName>
</protein>
<proteinExistence type="predicted"/>
<evidence type="ECO:0000313" key="2">
    <source>
        <dbReference type="Proteomes" id="UP000789901"/>
    </source>
</evidence>
<keyword evidence="2" id="KW-1185">Reference proteome</keyword>
<sequence length="94" mass="10713">DKVTVGNVNQFEKTVEGYPQNTVGIIVTSQKECSIKSSKCAKSSKSSSSIVFTSINEMETDIQAYFLLRKDHLNHCKIHDFIIIKFEKLNRIME</sequence>
<evidence type="ECO:0000313" key="1">
    <source>
        <dbReference type="EMBL" id="CAG8799607.1"/>
    </source>
</evidence>
<name>A0ABN7VUE8_GIGMA</name>
<reference evidence="1 2" key="1">
    <citation type="submission" date="2021-06" db="EMBL/GenBank/DDBJ databases">
        <authorList>
            <person name="Kallberg Y."/>
            <person name="Tangrot J."/>
            <person name="Rosling A."/>
        </authorList>
    </citation>
    <scope>NUCLEOTIDE SEQUENCE [LARGE SCALE GENOMIC DNA]</scope>
    <source>
        <strain evidence="1 2">120-4 pot B 10/14</strain>
    </source>
</reference>
<organism evidence="1 2">
    <name type="scientific">Gigaspora margarita</name>
    <dbReference type="NCBI Taxonomy" id="4874"/>
    <lineage>
        <taxon>Eukaryota</taxon>
        <taxon>Fungi</taxon>
        <taxon>Fungi incertae sedis</taxon>
        <taxon>Mucoromycota</taxon>
        <taxon>Glomeromycotina</taxon>
        <taxon>Glomeromycetes</taxon>
        <taxon>Diversisporales</taxon>
        <taxon>Gigasporaceae</taxon>
        <taxon>Gigaspora</taxon>
    </lineage>
</organism>
<gene>
    <name evidence="1" type="ORF">GMARGA_LOCUS22826</name>
</gene>
<comment type="caution">
    <text evidence="1">The sequence shown here is derived from an EMBL/GenBank/DDBJ whole genome shotgun (WGS) entry which is preliminary data.</text>
</comment>
<accession>A0ABN7VUE8</accession>
<feature type="non-terminal residue" evidence="1">
    <location>
        <position position="1"/>
    </location>
</feature>